<feature type="signal peptide" evidence="2">
    <location>
        <begin position="1"/>
        <end position="20"/>
    </location>
</feature>
<feature type="domain" description="ShKT" evidence="3">
    <location>
        <begin position="23"/>
        <end position="55"/>
    </location>
</feature>
<feature type="region of interest" description="Disordered" evidence="1">
    <location>
        <begin position="227"/>
        <end position="271"/>
    </location>
</feature>
<feature type="compositionally biased region" description="Acidic residues" evidence="1">
    <location>
        <begin position="262"/>
        <end position="271"/>
    </location>
</feature>
<evidence type="ECO:0000256" key="1">
    <source>
        <dbReference type="SAM" id="MobiDB-lite"/>
    </source>
</evidence>
<dbReference type="AlphaFoldDB" id="A0A7R8GZS8"/>
<reference evidence="4" key="1">
    <citation type="submission" date="2021-02" db="EMBL/GenBank/DDBJ databases">
        <authorList>
            <person name="Bekaert M."/>
        </authorList>
    </citation>
    <scope>NUCLEOTIDE SEQUENCE</scope>
    <source>
        <strain evidence="4">IoA-00</strain>
    </source>
</reference>
<dbReference type="EMBL" id="HG994580">
    <property type="protein sequence ID" value="CAF2757133.1"/>
    <property type="molecule type" value="Genomic_DNA"/>
</dbReference>
<accession>A0A7R8GZS8</accession>
<dbReference type="Proteomes" id="UP000675881">
    <property type="component" value="Chromosome 1"/>
</dbReference>
<feature type="chain" id="PRO_5043769930" evidence="2">
    <location>
        <begin position="21"/>
        <end position="373"/>
    </location>
</feature>
<feature type="domain" description="ShKT" evidence="3">
    <location>
        <begin position="90"/>
        <end position="124"/>
    </location>
</feature>
<keyword evidence="2" id="KW-0732">Signal</keyword>
<name>A0A7R8GZS8_LEPSM</name>
<evidence type="ECO:0000256" key="2">
    <source>
        <dbReference type="SAM" id="SignalP"/>
    </source>
</evidence>
<feature type="compositionally biased region" description="Acidic residues" evidence="1">
    <location>
        <begin position="239"/>
        <end position="255"/>
    </location>
</feature>
<keyword evidence="5" id="KW-1185">Reference proteome</keyword>
<dbReference type="SMART" id="SM00254">
    <property type="entry name" value="ShKT"/>
    <property type="match status" value="2"/>
</dbReference>
<evidence type="ECO:0000259" key="3">
    <source>
        <dbReference type="SMART" id="SM00254"/>
    </source>
</evidence>
<organism evidence="4 5">
    <name type="scientific">Lepeophtheirus salmonis</name>
    <name type="common">Salmon louse</name>
    <name type="synonym">Caligus salmonis</name>
    <dbReference type="NCBI Taxonomy" id="72036"/>
    <lineage>
        <taxon>Eukaryota</taxon>
        <taxon>Metazoa</taxon>
        <taxon>Ecdysozoa</taxon>
        <taxon>Arthropoda</taxon>
        <taxon>Crustacea</taxon>
        <taxon>Multicrustacea</taxon>
        <taxon>Hexanauplia</taxon>
        <taxon>Copepoda</taxon>
        <taxon>Siphonostomatoida</taxon>
        <taxon>Caligidae</taxon>
        <taxon>Lepeophtheirus</taxon>
    </lineage>
</organism>
<protein>
    <submittedName>
        <fullName evidence="4">(salmon louse) hypothetical protein</fullName>
    </submittedName>
</protein>
<proteinExistence type="predicted"/>
<dbReference type="InterPro" id="IPR003582">
    <property type="entry name" value="ShKT_dom"/>
</dbReference>
<feature type="region of interest" description="Disordered" evidence="1">
    <location>
        <begin position="176"/>
        <end position="196"/>
    </location>
</feature>
<gene>
    <name evidence="4" type="ORF">LSAA_1637</name>
</gene>
<evidence type="ECO:0000313" key="4">
    <source>
        <dbReference type="EMBL" id="CAF2757133.1"/>
    </source>
</evidence>
<evidence type="ECO:0000313" key="5">
    <source>
        <dbReference type="Proteomes" id="UP000675881"/>
    </source>
</evidence>
<sequence length="373" mass="42816">MTSRILLAVFLLIGVYEVVAQRDCHDRRSDCHKFLDRCFHPNHYFQCPVSCGGCHDHCRDDDVACLGFSEQCFSSKGANKCSRWCGNCEGCTDLLKPELCSKNKHRCHESNIHYLCAKTCGRCQSPCRNQLLSDNVCHAFGKQENPSLPYSYLENETHGAGVSLFPRKGISTTETAKKKKNIKKMKGTESQEEMEDDMTIKKMGHSCDIITVKEPELNELERYFHNTSPIPLSDHQPEDSENSVEEEDDGVEEEDTLKGEATEEDIEEEDYEDFVDQEDDLLKKFNGNYRNALSSGTPAEKEIKRAEANRRKRLAYKKRIFQKKLNDGFIVYKNEPRRSKSWNRAKTNTASKNMDLKCPPLDFVNFPTIHMKL</sequence>